<dbReference type="HOGENOM" id="CLU_172154_0_0_1"/>
<protein>
    <submittedName>
        <fullName evidence="5">Subtilase</fullName>
    </submittedName>
</protein>
<dbReference type="Gene3D" id="3.40.50.200">
    <property type="entry name" value="Peptidase S8/S53 domain"/>
    <property type="match status" value="1"/>
</dbReference>
<dbReference type="InterPro" id="IPR045051">
    <property type="entry name" value="SBT"/>
</dbReference>
<dbReference type="STRING" id="4113.M1DVF8"/>
<accession>M1DVF8</accession>
<evidence type="ECO:0000313" key="5">
    <source>
        <dbReference type="EnsemblPlants" id="PGSC0003DMT400095039"/>
    </source>
</evidence>
<evidence type="ECO:0000313" key="6">
    <source>
        <dbReference type="Proteomes" id="UP000011115"/>
    </source>
</evidence>
<dbReference type="Proteomes" id="UP000011115">
    <property type="component" value="Unassembled WGS sequence"/>
</dbReference>
<dbReference type="GO" id="GO:0006508">
    <property type="term" value="P:proteolysis"/>
    <property type="evidence" value="ECO:0007669"/>
    <property type="project" value="InterPro"/>
</dbReference>
<dbReference type="PANTHER" id="PTHR10795">
    <property type="entry name" value="PROPROTEIN CONVERTASE SUBTILISIN/KEXIN"/>
    <property type="match status" value="1"/>
</dbReference>
<evidence type="ECO:0000259" key="4">
    <source>
        <dbReference type="Pfam" id="PF00082"/>
    </source>
</evidence>
<dbReference type="OMA" id="MPSPEWH"/>
<dbReference type="PaxDb" id="4113-PGSC0003DMT400095039"/>
<name>M1DVF8_SOLTU</name>
<organism evidence="5 6">
    <name type="scientific">Solanum tuberosum</name>
    <name type="common">Potato</name>
    <dbReference type="NCBI Taxonomy" id="4113"/>
    <lineage>
        <taxon>Eukaryota</taxon>
        <taxon>Viridiplantae</taxon>
        <taxon>Streptophyta</taxon>
        <taxon>Embryophyta</taxon>
        <taxon>Tracheophyta</taxon>
        <taxon>Spermatophyta</taxon>
        <taxon>Magnoliopsida</taxon>
        <taxon>eudicotyledons</taxon>
        <taxon>Gunneridae</taxon>
        <taxon>Pentapetalae</taxon>
        <taxon>asterids</taxon>
        <taxon>lamiids</taxon>
        <taxon>Solanales</taxon>
        <taxon>Solanaceae</taxon>
        <taxon>Solanoideae</taxon>
        <taxon>Solaneae</taxon>
        <taxon>Solanum</taxon>
    </lineage>
</organism>
<evidence type="ECO:0000256" key="1">
    <source>
        <dbReference type="ARBA" id="ARBA00011073"/>
    </source>
</evidence>
<proteinExistence type="inferred from homology"/>
<reference evidence="5" key="2">
    <citation type="submission" date="2015-06" db="UniProtKB">
        <authorList>
            <consortium name="EnsemblPlants"/>
        </authorList>
    </citation>
    <scope>IDENTIFICATION</scope>
    <source>
        <strain evidence="5">DM1-3 516 R44</strain>
    </source>
</reference>
<keyword evidence="2" id="KW-0732">Signal</keyword>
<dbReference type="AlphaFoldDB" id="M1DVF8"/>
<dbReference type="SUPFAM" id="SSF52743">
    <property type="entry name" value="Subtilisin-like"/>
    <property type="match status" value="1"/>
</dbReference>
<dbReference type="PROSITE" id="PS51892">
    <property type="entry name" value="SUBTILASE"/>
    <property type="match status" value="1"/>
</dbReference>
<comment type="similarity">
    <text evidence="1 3">Belongs to the peptidase S8 family.</text>
</comment>
<dbReference type="Pfam" id="PF00082">
    <property type="entry name" value="Peptidase_S8"/>
    <property type="match status" value="1"/>
</dbReference>
<dbReference type="InParanoid" id="M1DVF8"/>
<evidence type="ECO:0000256" key="3">
    <source>
        <dbReference type="PROSITE-ProRule" id="PRU01240"/>
    </source>
</evidence>
<feature type="domain" description="Peptidase S8/S53" evidence="4">
    <location>
        <begin position="1"/>
        <end position="47"/>
    </location>
</feature>
<comment type="caution">
    <text evidence="3">Lacks conserved residue(s) required for the propagation of feature annotation.</text>
</comment>
<dbReference type="GO" id="GO:0004252">
    <property type="term" value="F:serine-type endopeptidase activity"/>
    <property type="evidence" value="ECO:0007669"/>
    <property type="project" value="InterPro"/>
</dbReference>
<dbReference type="InterPro" id="IPR036852">
    <property type="entry name" value="Peptidase_S8/S53_dom_sf"/>
</dbReference>
<dbReference type="EnsemblPlants" id="PGSC0003DMT400095039">
    <property type="protein sequence ID" value="PGSC0003DMT400095039"/>
    <property type="gene ID" value="PGSC0003DMG400044610"/>
</dbReference>
<dbReference type="InterPro" id="IPR000209">
    <property type="entry name" value="Peptidase_S8/S53_dom"/>
</dbReference>
<dbReference type="Gramene" id="PGSC0003DMT400095039">
    <property type="protein sequence ID" value="PGSC0003DMT400095039"/>
    <property type="gene ID" value="PGSC0003DMG400044610"/>
</dbReference>
<reference evidence="6" key="1">
    <citation type="journal article" date="2011" name="Nature">
        <title>Genome sequence and analysis of the tuber crop potato.</title>
        <authorList>
            <consortium name="The Potato Genome Sequencing Consortium"/>
        </authorList>
    </citation>
    <scope>NUCLEOTIDE SEQUENCE [LARGE SCALE GENOMIC DNA]</scope>
    <source>
        <strain evidence="6">cv. DM1-3 516 R44</strain>
    </source>
</reference>
<sequence length="112" mass="12061">MSCPHVSGIATLVKCTNPDWSPAAIKSAIMTTADLDEKSDLFATGAGHVNPLRTGDPGLIYDIKPEDNVHYLCGLKYPNKAAYMFVLRKVNCSSKIAEAELNYPSFSIGLGL</sequence>
<evidence type="ECO:0000256" key="2">
    <source>
        <dbReference type="ARBA" id="ARBA00022729"/>
    </source>
</evidence>
<keyword evidence="6" id="KW-1185">Reference proteome</keyword>